<evidence type="ECO:0000259" key="2">
    <source>
        <dbReference type="Pfam" id="PF02470"/>
    </source>
</evidence>
<protein>
    <submittedName>
        <fullName evidence="3">ABC transport system periplasmic substrate binding protein</fullName>
    </submittedName>
</protein>
<name>A0A0W0VPF1_9GAMM</name>
<dbReference type="RefSeq" id="WP_058528715.1">
    <property type="nucleotide sequence ID" value="NZ_CAAAHZ010000020.1"/>
</dbReference>
<keyword evidence="1" id="KW-0812">Transmembrane</keyword>
<dbReference type="PANTHER" id="PTHR36698">
    <property type="entry name" value="BLL5892 PROTEIN"/>
    <property type="match status" value="1"/>
</dbReference>
<accession>A0A0W0VPF1</accession>
<proteinExistence type="predicted"/>
<evidence type="ECO:0000256" key="1">
    <source>
        <dbReference type="SAM" id="Phobius"/>
    </source>
</evidence>
<gene>
    <name evidence="3" type="ORF">Llon_0696</name>
</gene>
<keyword evidence="4" id="KW-1185">Reference proteome</keyword>
<dbReference type="PANTHER" id="PTHR36698:SF2">
    <property type="entry name" value="MCE_MLAD DOMAIN-CONTAINING PROTEIN"/>
    <property type="match status" value="1"/>
</dbReference>
<dbReference type="STRING" id="45068.Llon_0696"/>
<evidence type="ECO:0000313" key="3">
    <source>
        <dbReference type="EMBL" id="KTD21964.1"/>
    </source>
</evidence>
<sequence length="286" mass="31443">MESKANYKMVGLTVLILTAGLIAAGLWLSIGFDRKNYNYYIVYMRESVSGLSEESPVKFNGVRVGSVRKVALSKFDPQKVKIVIQVEEGTPITESTYATLVTQGITGTTFLGLKADSSTFIPLQKTPGEPYPVIPSRPSFFSSLEQNIQTISQGFKRVLDEENAKNFKEILINLEKVSNTFAQNGENINQSLHDLPKITRELKSSIQKFSSMTKDISKAGTEVSKAMKAGKNTMDKIAQQTLPPATLLLQRLELIAANLEQVSAMMRQNPSIIIRGTTPPKPGPGE</sequence>
<dbReference type="AlphaFoldDB" id="A0A0W0VPF1"/>
<reference evidence="3 4" key="1">
    <citation type="submission" date="2015-11" db="EMBL/GenBank/DDBJ databases">
        <title>Genomic analysis of 38 Legionella species identifies large and diverse effector repertoires.</title>
        <authorList>
            <person name="Burstein D."/>
            <person name="Amaro F."/>
            <person name="Zusman T."/>
            <person name="Lifshitz Z."/>
            <person name="Cohen O."/>
            <person name="Gilbert J.A."/>
            <person name="Pupko T."/>
            <person name="Shuman H.A."/>
            <person name="Segal G."/>
        </authorList>
    </citation>
    <scope>NUCLEOTIDE SEQUENCE [LARGE SCALE GENOMIC DNA]</scope>
    <source>
        <strain evidence="3 4">ATCC 49505</strain>
    </source>
</reference>
<feature type="domain" description="Mce/MlaD" evidence="2">
    <location>
        <begin position="39"/>
        <end position="114"/>
    </location>
</feature>
<dbReference type="InterPro" id="IPR003399">
    <property type="entry name" value="Mce/MlaD"/>
</dbReference>
<keyword evidence="1" id="KW-0472">Membrane</keyword>
<dbReference type="OrthoDB" id="9806984at2"/>
<keyword evidence="1" id="KW-1133">Transmembrane helix</keyword>
<feature type="transmembrane region" description="Helical" evidence="1">
    <location>
        <begin position="12"/>
        <end position="32"/>
    </location>
</feature>
<comment type="caution">
    <text evidence="3">The sequence shown here is derived from an EMBL/GenBank/DDBJ whole genome shotgun (WGS) entry which is preliminary data.</text>
</comment>
<dbReference type="EMBL" id="LNYK01000013">
    <property type="protein sequence ID" value="KTD21964.1"/>
    <property type="molecule type" value="Genomic_DNA"/>
</dbReference>
<dbReference type="PATRIC" id="fig|45068.5.peg.743"/>
<dbReference type="Pfam" id="PF02470">
    <property type="entry name" value="MlaD"/>
    <property type="match status" value="1"/>
</dbReference>
<organism evidence="3 4">
    <name type="scientific">Legionella londiniensis</name>
    <dbReference type="NCBI Taxonomy" id="45068"/>
    <lineage>
        <taxon>Bacteria</taxon>
        <taxon>Pseudomonadati</taxon>
        <taxon>Pseudomonadota</taxon>
        <taxon>Gammaproteobacteria</taxon>
        <taxon>Legionellales</taxon>
        <taxon>Legionellaceae</taxon>
        <taxon>Legionella</taxon>
    </lineage>
</organism>
<evidence type="ECO:0000313" key="4">
    <source>
        <dbReference type="Proteomes" id="UP000054997"/>
    </source>
</evidence>
<dbReference type="Proteomes" id="UP000054997">
    <property type="component" value="Unassembled WGS sequence"/>
</dbReference>